<accession>A0ABR2Q4U0</accession>
<feature type="compositionally biased region" description="Basic and acidic residues" evidence="7">
    <location>
        <begin position="157"/>
        <end position="186"/>
    </location>
</feature>
<keyword evidence="3" id="KW-0238">DNA-binding</keyword>
<sequence length="199" mass="22995">MQNYNSTHPSTLTLTPEQEHEIVVSALSHVINGDHSATSAFPSSSVVNNGLWLDDACIPIKINGYDEHFNPIFPPSRQQRQLQPTRAPTTIINRRHYRGVRQRPWGKWAAEIRDPKRAVRVWLGTFNTAEAAARAYDRAAIRFRRDKAKTNFPLTDYKTEEEKEEESNGEKGESSKEKVEENGWEIFSEKEFREMMMMD</sequence>
<evidence type="ECO:0000256" key="2">
    <source>
        <dbReference type="ARBA" id="ARBA00023015"/>
    </source>
</evidence>
<name>A0ABR2Q4U0_9ROSI</name>
<feature type="domain" description="AP2/ERF" evidence="8">
    <location>
        <begin position="96"/>
        <end position="153"/>
    </location>
</feature>
<dbReference type="EMBL" id="JBBPBN010000045">
    <property type="protein sequence ID" value="KAK8995694.1"/>
    <property type="molecule type" value="Genomic_DNA"/>
</dbReference>
<dbReference type="PANTHER" id="PTHR31190:SF336">
    <property type="entry name" value="AP2_ERF DOMAIN-CONTAINING PROTEIN"/>
    <property type="match status" value="1"/>
</dbReference>
<evidence type="ECO:0000313" key="9">
    <source>
        <dbReference type="EMBL" id="KAK8995694.1"/>
    </source>
</evidence>
<dbReference type="Proteomes" id="UP001396334">
    <property type="component" value="Unassembled WGS sequence"/>
</dbReference>
<dbReference type="SMART" id="SM00380">
    <property type="entry name" value="AP2"/>
    <property type="match status" value="1"/>
</dbReference>
<protein>
    <recommendedName>
        <fullName evidence="8">AP2/ERF domain-containing protein</fullName>
    </recommendedName>
</protein>
<evidence type="ECO:0000259" key="8">
    <source>
        <dbReference type="PROSITE" id="PS51032"/>
    </source>
</evidence>
<comment type="caution">
    <text evidence="9">The sequence shown here is derived from an EMBL/GenBank/DDBJ whole genome shotgun (WGS) entry which is preliminary data.</text>
</comment>
<reference evidence="9 10" key="1">
    <citation type="journal article" date="2024" name="G3 (Bethesda)">
        <title>Genome assembly of Hibiscus sabdariffa L. provides insights into metabolisms of medicinal natural products.</title>
        <authorList>
            <person name="Kim T."/>
        </authorList>
    </citation>
    <scope>NUCLEOTIDE SEQUENCE [LARGE SCALE GENOMIC DNA]</scope>
    <source>
        <strain evidence="9">TK-2024</strain>
        <tissue evidence="9">Old leaves</tissue>
    </source>
</reference>
<organism evidence="9 10">
    <name type="scientific">Hibiscus sabdariffa</name>
    <name type="common">roselle</name>
    <dbReference type="NCBI Taxonomy" id="183260"/>
    <lineage>
        <taxon>Eukaryota</taxon>
        <taxon>Viridiplantae</taxon>
        <taxon>Streptophyta</taxon>
        <taxon>Embryophyta</taxon>
        <taxon>Tracheophyta</taxon>
        <taxon>Spermatophyta</taxon>
        <taxon>Magnoliopsida</taxon>
        <taxon>eudicotyledons</taxon>
        <taxon>Gunneridae</taxon>
        <taxon>Pentapetalae</taxon>
        <taxon>rosids</taxon>
        <taxon>malvids</taxon>
        <taxon>Malvales</taxon>
        <taxon>Malvaceae</taxon>
        <taxon>Malvoideae</taxon>
        <taxon>Hibiscus</taxon>
    </lineage>
</organism>
<proteinExistence type="inferred from homology"/>
<dbReference type="SUPFAM" id="SSF54171">
    <property type="entry name" value="DNA-binding domain"/>
    <property type="match status" value="1"/>
</dbReference>
<dbReference type="PRINTS" id="PR00367">
    <property type="entry name" value="ETHRSPELEMNT"/>
</dbReference>
<keyword evidence="10" id="KW-1185">Reference proteome</keyword>
<dbReference type="CDD" id="cd00018">
    <property type="entry name" value="AP2"/>
    <property type="match status" value="1"/>
</dbReference>
<dbReference type="PROSITE" id="PS51032">
    <property type="entry name" value="AP2_ERF"/>
    <property type="match status" value="1"/>
</dbReference>
<keyword evidence="2" id="KW-0805">Transcription regulation</keyword>
<keyword evidence="4" id="KW-0804">Transcription</keyword>
<keyword evidence="5" id="KW-0539">Nucleus</keyword>
<comment type="subcellular location">
    <subcellularLocation>
        <location evidence="1">Nucleus</location>
    </subcellularLocation>
</comment>
<dbReference type="PANTHER" id="PTHR31190">
    <property type="entry name" value="DNA-BINDING DOMAIN"/>
    <property type="match status" value="1"/>
</dbReference>
<evidence type="ECO:0000256" key="3">
    <source>
        <dbReference type="ARBA" id="ARBA00023125"/>
    </source>
</evidence>
<evidence type="ECO:0000256" key="6">
    <source>
        <dbReference type="ARBA" id="ARBA00024343"/>
    </source>
</evidence>
<dbReference type="Gene3D" id="3.30.730.10">
    <property type="entry name" value="AP2/ERF domain"/>
    <property type="match status" value="1"/>
</dbReference>
<evidence type="ECO:0000256" key="5">
    <source>
        <dbReference type="ARBA" id="ARBA00023242"/>
    </source>
</evidence>
<gene>
    <name evidence="9" type="ORF">V6N11_075955</name>
</gene>
<dbReference type="Pfam" id="PF00847">
    <property type="entry name" value="AP2"/>
    <property type="match status" value="1"/>
</dbReference>
<dbReference type="InterPro" id="IPR016177">
    <property type="entry name" value="DNA-bd_dom_sf"/>
</dbReference>
<evidence type="ECO:0000256" key="1">
    <source>
        <dbReference type="ARBA" id="ARBA00004123"/>
    </source>
</evidence>
<dbReference type="InterPro" id="IPR044808">
    <property type="entry name" value="ERF_plant"/>
</dbReference>
<evidence type="ECO:0000256" key="4">
    <source>
        <dbReference type="ARBA" id="ARBA00023163"/>
    </source>
</evidence>
<dbReference type="InterPro" id="IPR001471">
    <property type="entry name" value="AP2/ERF_dom"/>
</dbReference>
<evidence type="ECO:0000256" key="7">
    <source>
        <dbReference type="SAM" id="MobiDB-lite"/>
    </source>
</evidence>
<feature type="region of interest" description="Disordered" evidence="7">
    <location>
        <begin position="154"/>
        <end position="186"/>
    </location>
</feature>
<evidence type="ECO:0000313" key="10">
    <source>
        <dbReference type="Proteomes" id="UP001396334"/>
    </source>
</evidence>
<comment type="similarity">
    <text evidence="6">Belongs to the AP2/ERF transcription factor family. ERF subfamily.</text>
</comment>
<dbReference type="InterPro" id="IPR036955">
    <property type="entry name" value="AP2/ERF_dom_sf"/>
</dbReference>